<proteinExistence type="predicted"/>
<evidence type="ECO:0000313" key="3">
    <source>
        <dbReference type="Proteomes" id="UP000228614"/>
    </source>
</evidence>
<keyword evidence="1" id="KW-0812">Transmembrane</keyword>
<dbReference type="EMBL" id="PFAN01000057">
    <property type="protein sequence ID" value="PIR95020.1"/>
    <property type="molecule type" value="Genomic_DNA"/>
</dbReference>
<gene>
    <name evidence="2" type="ORF">COT95_00990</name>
</gene>
<organism evidence="2 3">
    <name type="scientific">Candidatus Falkowbacteria bacterium CG10_big_fil_rev_8_21_14_0_10_37_6</name>
    <dbReference type="NCBI Taxonomy" id="1974563"/>
    <lineage>
        <taxon>Bacteria</taxon>
        <taxon>Candidatus Falkowiibacteriota</taxon>
    </lineage>
</organism>
<dbReference type="AlphaFoldDB" id="A0A2H0V9L7"/>
<evidence type="ECO:0000256" key="1">
    <source>
        <dbReference type="SAM" id="Phobius"/>
    </source>
</evidence>
<sequence length="105" mass="11805">MLKIELSDLDEVRILMSTLKISFASIGAGVAVQAMKFVIWPYIDMTRFWGVFTQGLVSGIAGIVVFMILAWVARSEELEHFVRSIKIRTKREKITTEDAGEARGL</sequence>
<feature type="transmembrane region" description="Helical" evidence="1">
    <location>
        <begin position="49"/>
        <end position="73"/>
    </location>
</feature>
<protein>
    <submittedName>
        <fullName evidence="2">Uncharacterized protein</fullName>
    </submittedName>
</protein>
<comment type="caution">
    <text evidence="2">The sequence shown here is derived from an EMBL/GenBank/DDBJ whole genome shotgun (WGS) entry which is preliminary data.</text>
</comment>
<name>A0A2H0V9L7_9BACT</name>
<keyword evidence="1" id="KW-1133">Transmembrane helix</keyword>
<dbReference type="Proteomes" id="UP000228614">
    <property type="component" value="Unassembled WGS sequence"/>
</dbReference>
<keyword evidence="1" id="KW-0472">Membrane</keyword>
<reference evidence="3" key="1">
    <citation type="submission" date="2017-09" db="EMBL/GenBank/DDBJ databases">
        <title>Depth-based differentiation of microbial function through sediment-hosted aquifers and enrichment of novel symbionts in the deep terrestrial subsurface.</title>
        <authorList>
            <person name="Probst A.J."/>
            <person name="Ladd B."/>
            <person name="Jarett J.K."/>
            <person name="Geller-Mcgrath D.E."/>
            <person name="Sieber C.M.K."/>
            <person name="Emerson J.B."/>
            <person name="Anantharaman K."/>
            <person name="Thomas B.C."/>
            <person name="Malmstrom R."/>
            <person name="Stieglmeier M."/>
            <person name="Klingl A."/>
            <person name="Woyke T."/>
            <person name="Ryan C.M."/>
            <person name="Banfield J.F."/>
        </authorList>
    </citation>
    <scope>NUCLEOTIDE SEQUENCE [LARGE SCALE GENOMIC DNA]</scope>
</reference>
<evidence type="ECO:0000313" key="2">
    <source>
        <dbReference type="EMBL" id="PIR95020.1"/>
    </source>
</evidence>
<feature type="transmembrane region" description="Helical" evidence="1">
    <location>
        <begin position="21"/>
        <end position="43"/>
    </location>
</feature>
<accession>A0A2H0V9L7</accession>